<keyword evidence="5 9" id="KW-0812">Transmembrane</keyword>
<dbReference type="GO" id="GO:0005886">
    <property type="term" value="C:plasma membrane"/>
    <property type="evidence" value="ECO:0007669"/>
    <property type="project" value="UniProtKB-SubCell"/>
</dbReference>
<feature type="domain" description="Bacterial sugar transferase" evidence="10">
    <location>
        <begin position="36"/>
        <end position="226"/>
    </location>
</feature>
<evidence type="ECO:0000256" key="4">
    <source>
        <dbReference type="ARBA" id="ARBA00022679"/>
    </source>
</evidence>
<comment type="subcellular location">
    <subcellularLocation>
        <location evidence="1">Cell membrane</location>
    </subcellularLocation>
</comment>
<dbReference type="STRING" id="571298.SAMN04488026_11323"/>
<dbReference type="InterPro" id="IPR003362">
    <property type="entry name" value="Bact_transf"/>
</dbReference>
<comment type="similarity">
    <text evidence="2">Belongs to the bacterial sugar transferase family.</text>
</comment>
<evidence type="ECO:0000256" key="8">
    <source>
        <dbReference type="ARBA" id="ARBA00023169"/>
    </source>
</evidence>
<evidence type="ECO:0000259" key="10">
    <source>
        <dbReference type="Pfam" id="PF02397"/>
    </source>
</evidence>
<keyword evidence="8" id="KW-0270">Exopolysaccharide synthesis</keyword>
<dbReference type="GO" id="GO:0016780">
    <property type="term" value="F:phosphotransferase activity, for other substituted phosphate groups"/>
    <property type="evidence" value="ECO:0007669"/>
    <property type="project" value="TreeGrafter"/>
</dbReference>
<evidence type="ECO:0000256" key="1">
    <source>
        <dbReference type="ARBA" id="ARBA00004236"/>
    </source>
</evidence>
<protein>
    <submittedName>
        <fullName evidence="11">Sugar transferase involved in LPS biosynthesis (Colanic, teichoic acid)</fullName>
    </submittedName>
</protein>
<dbReference type="OrthoDB" id="9808602at2"/>
<dbReference type="Proteomes" id="UP000199382">
    <property type="component" value="Unassembled WGS sequence"/>
</dbReference>
<evidence type="ECO:0000256" key="5">
    <source>
        <dbReference type="ARBA" id="ARBA00022692"/>
    </source>
</evidence>
<dbReference type="EMBL" id="FNEK01000132">
    <property type="protein sequence ID" value="SDL92163.1"/>
    <property type="molecule type" value="Genomic_DNA"/>
</dbReference>
<accession>A0A1G9P0S9</accession>
<evidence type="ECO:0000313" key="11">
    <source>
        <dbReference type="EMBL" id="SDL92163.1"/>
    </source>
</evidence>
<feature type="transmembrane region" description="Helical" evidence="9">
    <location>
        <begin position="41"/>
        <end position="64"/>
    </location>
</feature>
<reference evidence="11 12" key="1">
    <citation type="submission" date="2016-10" db="EMBL/GenBank/DDBJ databases">
        <authorList>
            <person name="de Groot N.N."/>
        </authorList>
    </citation>
    <scope>NUCLEOTIDE SEQUENCE [LARGE SCALE GENOMIC DNA]</scope>
    <source>
        <strain evidence="11 12">DSM 25294</strain>
    </source>
</reference>
<dbReference type="AlphaFoldDB" id="A0A1G9P0S9"/>
<evidence type="ECO:0000256" key="6">
    <source>
        <dbReference type="ARBA" id="ARBA00022989"/>
    </source>
</evidence>
<proteinExistence type="inferred from homology"/>
<keyword evidence="7 9" id="KW-0472">Membrane</keyword>
<gene>
    <name evidence="11" type="ORF">SAMN04488026_11323</name>
</gene>
<evidence type="ECO:0000256" key="3">
    <source>
        <dbReference type="ARBA" id="ARBA00022475"/>
    </source>
</evidence>
<evidence type="ECO:0000256" key="9">
    <source>
        <dbReference type="SAM" id="Phobius"/>
    </source>
</evidence>
<evidence type="ECO:0000313" key="12">
    <source>
        <dbReference type="Proteomes" id="UP000199382"/>
    </source>
</evidence>
<organism evidence="11 12">
    <name type="scientific">Aliiruegeria lutimaris</name>
    <dbReference type="NCBI Taxonomy" id="571298"/>
    <lineage>
        <taxon>Bacteria</taxon>
        <taxon>Pseudomonadati</taxon>
        <taxon>Pseudomonadota</taxon>
        <taxon>Alphaproteobacteria</taxon>
        <taxon>Rhodobacterales</taxon>
        <taxon>Roseobacteraceae</taxon>
        <taxon>Aliiruegeria</taxon>
    </lineage>
</organism>
<dbReference type="PANTHER" id="PTHR30576">
    <property type="entry name" value="COLANIC BIOSYNTHESIS UDP-GLUCOSE LIPID CARRIER TRANSFERASE"/>
    <property type="match status" value="1"/>
</dbReference>
<dbReference type="RefSeq" id="WP_093164811.1">
    <property type="nucleotide sequence ID" value="NZ_FNEK01000132.1"/>
</dbReference>
<dbReference type="Pfam" id="PF02397">
    <property type="entry name" value="Bac_transf"/>
    <property type="match status" value="1"/>
</dbReference>
<evidence type="ECO:0000256" key="7">
    <source>
        <dbReference type="ARBA" id="ARBA00023136"/>
    </source>
</evidence>
<evidence type="ECO:0000256" key="2">
    <source>
        <dbReference type="ARBA" id="ARBA00006464"/>
    </source>
</evidence>
<dbReference type="GO" id="GO:0000271">
    <property type="term" value="P:polysaccharide biosynthetic process"/>
    <property type="evidence" value="ECO:0007669"/>
    <property type="project" value="UniProtKB-KW"/>
</dbReference>
<keyword evidence="4 11" id="KW-0808">Transferase</keyword>
<keyword evidence="3" id="KW-1003">Cell membrane</keyword>
<keyword evidence="6 9" id="KW-1133">Transmembrane helix</keyword>
<sequence>MWSDYRARGASGGIYLRHLIVVGIEFALTGREWGRSLFDKVFAICALLFFAPILVLVSILIFVFEGGPLFFAHRRVGKNGRPFRCYKFRTMVCDAEARLEQILESDPAARAQWEATQKLDDDPRVTAIGTFLRRTSLDELPQFWNVILGDMAIVGPRPIVASEVSHYGNHFCEYVSVKPGITGLWQVNGRCNTTYESRVAMDVEYVHNRCFTGDLRIILKTVTIVVSGDGAR</sequence>
<dbReference type="PANTHER" id="PTHR30576:SF4">
    <property type="entry name" value="UNDECAPRENYL-PHOSPHATE GALACTOSE PHOSPHOTRANSFERASE"/>
    <property type="match status" value="1"/>
</dbReference>
<name>A0A1G9P0S9_9RHOB</name>
<keyword evidence="12" id="KW-1185">Reference proteome</keyword>